<dbReference type="InterPro" id="IPR015919">
    <property type="entry name" value="Cadherin-like_sf"/>
</dbReference>
<keyword evidence="12" id="KW-1185">Reference proteome</keyword>
<sequence length="1287" mass="140369">VYEILAGDQGDFIINDRTGLITIAPGVVLSVGRSYALTVKASDSAPPAQRRSSITTVYIEVLPPNNQSPPRFPQLMYSLEVSEAMRIGAVLLNLQAFDREGDPIRYLIQNGDPQQVFNLSQSSGLLALGKPLDRESTDRYILIVTASDGRPDGTSTATVNIVVTDVNDNGPIFDMFLPKNLSVQEEEANAFVGQVRATDPDAGVNGQVHYSLANFNNLFRITSNGSIYTAVKLNREVRDYYELIVEATDGAVDPRRSTLTLAIKVLDIDDNSPVFTNASYTVCVPENLPPGTVFLQIEAKDVDLGSNVTYRIRTQEALQYFALNKYTGELSLLKSLDYESFSDTEATFTFLVEAFDSKGTMPPGIATVTVRVKDMNDYSPVFSKKLYRGMVAPDAVKGTVITTVSAEDQDPPGTPASRVRYKVDVVQFPYSASIFDVEETSGRVVTRVNLNEEPSTVFKLVVIAYDDGDPVKSNTTTVEIAVLQPSVIPRFTQDEYRPPPVSESAPKGTVVAVVMAAALNQTIVYSIVSGNEEDVFAINNRTGVISVKKSLDYESVKSYELRVQADSLQVVRSNLRVPSKSNTAKVFIEVKDENDHAPVFTKKMYIGGVSEDAKMFSSVLKVKADDKDTGNYSAMQYRLIIPPIKDGKEGFVIEAYTGLIKTAMLFKNMRRSYFKFQVIATDNYGKGLSSKADVLVSVVNQLDMQVIVSNVPPTLVEQNKDQLIGILERYVQDQIPGATVVVESIGARRFGDGYSEEDYTKSDLMVYAIDPQTNRAIMRNELFKFLDGKLLDINKEFQPYLGQGGRILEIRTPDVVANVKKQAQAVGYTEGALLALAVIIILCCMPAILIVMVSYRQRQAECAKTARIQMALPAGKPASTAANNLYEELGDSTMYELPQYGSRRRLLSPSGMYDEYGEVVVENDGGYYYSPHGSTAEEVGISGVEREDSDYEKEKKKKRRRKYSSDESSAKSSSSGSESEDKDYLKVTLDQDEATESTVDSDEETGHDLGDSDDESGSSSSSESEEDSSEENGDEEESDSDEDDSLSRSSSTQSSFSKSGTSESSSRRSTERSSIKSRRGSSRGRVRRSSQKSNISSTASGTSYRKASGSSCKSKTSSASLEIEDTIEEVSEEDEQEDTDQVGASPDADNTNNSAVSETSANARAAANREGERGKSGINGEDSEDESTEEVDTDASDKEKAISKNESSCLESEISVTSKGTEGTKSTASAPSSKTATSPDTGNQSSDTNMHRKKIKKISQEHSQSQSDETLNTAITESETAGDSTSF</sequence>
<dbReference type="GO" id="GO:0005509">
    <property type="term" value="F:calcium ion binding"/>
    <property type="evidence" value="ECO:0007669"/>
    <property type="project" value="UniProtKB-UniRule"/>
</dbReference>
<feature type="compositionally biased region" description="Acidic residues" evidence="8">
    <location>
        <begin position="1122"/>
        <end position="1140"/>
    </location>
</feature>
<evidence type="ECO:0000313" key="11">
    <source>
        <dbReference type="Ensembl" id="ENSACDP00005017835.1"/>
    </source>
</evidence>
<dbReference type="PROSITE" id="PS00232">
    <property type="entry name" value="CADHERIN_1"/>
    <property type="match status" value="2"/>
</dbReference>
<dbReference type="InterPro" id="IPR056989">
    <property type="entry name" value="PCDH15_12th_dom"/>
</dbReference>
<proteinExistence type="predicted"/>
<protein>
    <submittedName>
        <fullName evidence="11">Protocadherin related 15</fullName>
    </submittedName>
</protein>
<reference evidence="11" key="2">
    <citation type="submission" date="2025-09" db="UniProtKB">
        <authorList>
            <consortium name="Ensembl"/>
        </authorList>
    </citation>
    <scope>IDENTIFICATION</scope>
</reference>
<feature type="compositionally biased region" description="Basic residues" evidence="8">
    <location>
        <begin position="1075"/>
        <end position="1090"/>
    </location>
</feature>
<dbReference type="PROSITE" id="PS50268">
    <property type="entry name" value="CADHERIN_2"/>
    <property type="match status" value="7"/>
</dbReference>
<accession>A0A8B9E825</accession>
<feature type="domain" description="Cadherin" evidence="10">
    <location>
        <begin position="383"/>
        <end position="491"/>
    </location>
</feature>
<feature type="domain" description="Cadherin" evidence="10">
    <location>
        <begin position="73"/>
        <end position="173"/>
    </location>
</feature>
<dbReference type="FunFam" id="2.60.40.60:FF:000070">
    <property type="entry name" value="protocadherin-15 isoform X1"/>
    <property type="match status" value="1"/>
</dbReference>
<evidence type="ECO:0000256" key="6">
    <source>
        <dbReference type="ARBA" id="ARBA00023136"/>
    </source>
</evidence>
<dbReference type="FunFam" id="2.60.40.60:FF:000050">
    <property type="entry name" value="protocadherin-15 isoform X1"/>
    <property type="match status" value="1"/>
</dbReference>
<keyword evidence="3" id="KW-0677">Repeat</keyword>
<feature type="domain" description="Cadherin" evidence="10">
    <location>
        <begin position="601"/>
        <end position="715"/>
    </location>
</feature>
<feature type="compositionally biased region" description="Acidic residues" evidence="8">
    <location>
        <begin position="1023"/>
        <end position="1044"/>
    </location>
</feature>
<evidence type="ECO:0000259" key="10">
    <source>
        <dbReference type="PROSITE" id="PS50268"/>
    </source>
</evidence>
<dbReference type="Pfam" id="PF23206">
    <property type="entry name" value="PCDH15_12th"/>
    <property type="match status" value="1"/>
</dbReference>
<dbReference type="PRINTS" id="PR00205">
    <property type="entry name" value="CADHERIN"/>
</dbReference>
<dbReference type="Ensembl" id="ENSACDT00005021416.1">
    <property type="protein sequence ID" value="ENSACDP00005017835.1"/>
    <property type="gene ID" value="ENSACDG00005012815.1"/>
</dbReference>
<feature type="compositionally biased region" description="Polar residues" evidence="8">
    <location>
        <begin position="1204"/>
        <end position="1223"/>
    </location>
</feature>
<keyword evidence="6 9" id="KW-0472">Membrane</keyword>
<name>A0A8B9E825_ANSCY</name>
<feature type="compositionally biased region" description="Polar residues" evidence="8">
    <location>
        <begin position="1148"/>
        <end position="1160"/>
    </location>
</feature>
<dbReference type="PANTHER" id="PTHR24026:SF49">
    <property type="entry name" value="PROTOCADHERIN FAT 3"/>
    <property type="match status" value="1"/>
</dbReference>
<feature type="compositionally biased region" description="Acidic residues" evidence="8">
    <location>
        <begin position="1181"/>
        <end position="1194"/>
    </location>
</feature>
<keyword evidence="4 7" id="KW-0106">Calcium</keyword>
<reference evidence="11" key="1">
    <citation type="submission" date="2025-08" db="UniProtKB">
        <authorList>
            <consortium name="Ensembl"/>
        </authorList>
    </citation>
    <scope>IDENTIFICATION</scope>
</reference>
<dbReference type="InterPro" id="IPR002126">
    <property type="entry name" value="Cadherin-like_dom"/>
</dbReference>
<feature type="compositionally biased region" description="Low complexity" evidence="8">
    <location>
        <begin position="1106"/>
        <end position="1120"/>
    </location>
</feature>
<feature type="compositionally biased region" description="Polar residues" evidence="8">
    <location>
        <begin position="1091"/>
        <end position="1105"/>
    </location>
</feature>
<feature type="domain" description="Cadherin" evidence="10">
    <location>
        <begin position="175"/>
        <end position="275"/>
    </location>
</feature>
<feature type="domain" description="Cadherin" evidence="10">
    <location>
        <begin position="276"/>
        <end position="382"/>
    </location>
</feature>
<dbReference type="PANTHER" id="PTHR24026">
    <property type="entry name" value="FAT ATYPICAL CADHERIN-RELATED"/>
    <property type="match status" value="1"/>
</dbReference>
<dbReference type="GO" id="GO:0005886">
    <property type="term" value="C:plasma membrane"/>
    <property type="evidence" value="ECO:0007669"/>
    <property type="project" value="InterPro"/>
</dbReference>
<dbReference type="FunFam" id="2.60.40.60:FF:000056">
    <property type="entry name" value="protocadherin-15 isoform X1"/>
    <property type="match status" value="1"/>
</dbReference>
<evidence type="ECO:0000256" key="8">
    <source>
        <dbReference type="SAM" id="MobiDB-lite"/>
    </source>
</evidence>
<feature type="domain" description="Cadherin" evidence="10">
    <location>
        <begin position="2"/>
        <end position="72"/>
    </location>
</feature>
<evidence type="ECO:0000256" key="9">
    <source>
        <dbReference type="SAM" id="Phobius"/>
    </source>
</evidence>
<dbReference type="Pfam" id="PF00028">
    <property type="entry name" value="Cadherin"/>
    <property type="match status" value="6"/>
</dbReference>
<evidence type="ECO:0000256" key="1">
    <source>
        <dbReference type="ARBA" id="ARBA00004370"/>
    </source>
</evidence>
<evidence type="ECO:0000313" key="12">
    <source>
        <dbReference type="Proteomes" id="UP000694521"/>
    </source>
</evidence>
<feature type="compositionally biased region" description="Low complexity" evidence="8">
    <location>
        <begin position="1047"/>
        <end position="1064"/>
    </location>
</feature>
<feature type="domain" description="Cadherin" evidence="10">
    <location>
        <begin position="501"/>
        <end position="600"/>
    </location>
</feature>
<dbReference type="SMART" id="SM00112">
    <property type="entry name" value="CA"/>
    <property type="match status" value="7"/>
</dbReference>
<dbReference type="Gene3D" id="2.60.40.60">
    <property type="entry name" value="Cadherins"/>
    <property type="match status" value="7"/>
</dbReference>
<evidence type="ECO:0000256" key="2">
    <source>
        <dbReference type="ARBA" id="ARBA00022692"/>
    </source>
</evidence>
<comment type="subcellular location">
    <subcellularLocation>
        <location evidence="1">Membrane</location>
    </subcellularLocation>
</comment>
<evidence type="ECO:0000256" key="3">
    <source>
        <dbReference type="ARBA" id="ARBA00022737"/>
    </source>
</evidence>
<feature type="compositionally biased region" description="Basic and acidic residues" evidence="8">
    <location>
        <begin position="1065"/>
        <end position="1074"/>
    </location>
</feature>
<dbReference type="CDD" id="cd11304">
    <property type="entry name" value="Cadherin_repeat"/>
    <property type="match status" value="7"/>
</dbReference>
<dbReference type="SUPFAM" id="SSF49313">
    <property type="entry name" value="Cadherin-like"/>
    <property type="match status" value="7"/>
</dbReference>
<keyword evidence="2 9" id="KW-0812">Transmembrane</keyword>
<organism evidence="11 12">
    <name type="scientific">Anser cygnoides</name>
    <name type="common">Swan goose</name>
    <dbReference type="NCBI Taxonomy" id="8845"/>
    <lineage>
        <taxon>Eukaryota</taxon>
        <taxon>Metazoa</taxon>
        <taxon>Chordata</taxon>
        <taxon>Craniata</taxon>
        <taxon>Vertebrata</taxon>
        <taxon>Euteleostomi</taxon>
        <taxon>Archelosauria</taxon>
        <taxon>Archosauria</taxon>
        <taxon>Dinosauria</taxon>
        <taxon>Saurischia</taxon>
        <taxon>Theropoda</taxon>
        <taxon>Coelurosauria</taxon>
        <taxon>Aves</taxon>
        <taxon>Neognathae</taxon>
        <taxon>Galloanserae</taxon>
        <taxon>Anseriformes</taxon>
        <taxon>Anatidae</taxon>
        <taxon>Anserinae</taxon>
        <taxon>Anser</taxon>
    </lineage>
</organism>
<evidence type="ECO:0000256" key="7">
    <source>
        <dbReference type="PROSITE-ProRule" id="PRU00043"/>
    </source>
</evidence>
<feature type="compositionally biased region" description="Low complexity" evidence="8">
    <location>
        <begin position="1224"/>
        <end position="1239"/>
    </location>
</feature>
<dbReference type="GO" id="GO:0007156">
    <property type="term" value="P:homophilic cell adhesion via plasma membrane adhesion molecules"/>
    <property type="evidence" value="ECO:0007669"/>
    <property type="project" value="InterPro"/>
</dbReference>
<feature type="compositionally biased region" description="Polar residues" evidence="8">
    <location>
        <begin position="1261"/>
        <end position="1287"/>
    </location>
</feature>
<dbReference type="InterPro" id="IPR020894">
    <property type="entry name" value="Cadherin_CS"/>
</dbReference>
<feature type="compositionally biased region" description="Acidic residues" evidence="8">
    <location>
        <begin position="990"/>
        <end position="1003"/>
    </location>
</feature>
<evidence type="ECO:0000256" key="4">
    <source>
        <dbReference type="ARBA" id="ARBA00022837"/>
    </source>
</evidence>
<evidence type="ECO:0000256" key="5">
    <source>
        <dbReference type="ARBA" id="ARBA00022989"/>
    </source>
</evidence>
<dbReference type="FunFam" id="2.60.40.60:FF:000055">
    <property type="entry name" value="protocadherin-15 isoform X1"/>
    <property type="match status" value="1"/>
</dbReference>
<dbReference type="FunFam" id="2.60.40.60:FF:000049">
    <property type="entry name" value="protocadherin-15 isoform X1"/>
    <property type="match status" value="1"/>
</dbReference>
<dbReference type="FunFam" id="2.60.40.60:FF:000054">
    <property type="entry name" value="protocadherin-15 isoform X1"/>
    <property type="match status" value="1"/>
</dbReference>
<keyword evidence="5 9" id="KW-1133">Transmembrane helix</keyword>
<feature type="transmembrane region" description="Helical" evidence="9">
    <location>
        <begin position="832"/>
        <end position="855"/>
    </location>
</feature>
<dbReference type="Proteomes" id="UP000694521">
    <property type="component" value="Unplaced"/>
</dbReference>
<feature type="region of interest" description="Disordered" evidence="8">
    <location>
        <begin position="939"/>
        <end position="1287"/>
    </location>
</feature>